<accession>A0AAE0L6M1</accession>
<evidence type="ECO:0000313" key="3">
    <source>
        <dbReference type="EMBL" id="KAK3273679.1"/>
    </source>
</evidence>
<name>A0AAE0L6M1_9CHLO</name>
<feature type="coiled-coil region" evidence="1">
    <location>
        <begin position="46"/>
        <end position="73"/>
    </location>
</feature>
<feature type="region of interest" description="Disordered" evidence="2">
    <location>
        <begin position="1"/>
        <end position="25"/>
    </location>
</feature>
<gene>
    <name evidence="3" type="ORF">CYMTET_18089</name>
</gene>
<organism evidence="3 4">
    <name type="scientific">Cymbomonas tetramitiformis</name>
    <dbReference type="NCBI Taxonomy" id="36881"/>
    <lineage>
        <taxon>Eukaryota</taxon>
        <taxon>Viridiplantae</taxon>
        <taxon>Chlorophyta</taxon>
        <taxon>Pyramimonadophyceae</taxon>
        <taxon>Pyramimonadales</taxon>
        <taxon>Pyramimonadaceae</taxon>
        <taxon>Cymbomonas</taxon>
    </lineage>
</organism>
<evidence type="ECO:0000313" key="4">
    <source>
        <dbReference type="Proteomes" id="UP001190700"/>
    </source>
</evidence>
<dbReference type="AlphaFoldDB" id="A0AAE0L6M1"/>
<reference evidence="3 4" key="1">
    <citation type="journal article" date="2015" name="Genome Biol. Evol.">
        <title>Comparative Genomics of a Bacterivorous Green Alga Reveals Evolutionary Causalities and Consequences of Phago-Mixotrophic Mode of Nutrition.</title>
        <authorList>
            <person name="Burns J.A."/>
            <person name="Paasch A."/>
            <person name="Narechania A."/>
            <person name="Kim E."/>
        </authorList>
    </citation>
    <scope>NUCLEOTIDE SEQUENCE [LARGE SCALE GENOMIC DNA]</scope>
    <source>
        <strain evidence="3 4">PLY_AMNH</strain>
    </source>
</reference>
<sequence length="446" mass="51079">MMSSRVLKRGSSGKDVAPANSPKLDNFDEHLLRLSAEYSTARTRQLQEEEAYREKLAQEVIRLSEQEENVRGEWRRLEELQLQMALEQSQQRSNGAAAGGSPRHQEPLAALSSSKQHQPPLQDELEEQMARCRAMQHELEASRIQAEQMRRAAPPAEEEPRSQQQEERRLQEQAVLEAKLLQQKTEAEAEAEQALRHMQQLQAEVVRQSAGRAETERQLSALQAAREAELEAEAFKRRAESESWEARGEKQDSEIRRLGREGEERQMQMQVQEQEREHLEEEVQRLRARITRLEDGREEKDVAVTQEPRQVAALKTRVAEREATIRALKERKQEAVRKLHVTAKKERLEAVAGLQQTNVQLEGRLQQATNQIQRLQSQLDETLQPKYSSTEARSQTPTLNAPCALSSISAEHHPEPCTADKETTEHQQPVRAYVSLITSIQKPQNP</sequence>
<dbReference type="Proteomes" id="UP001190700">
    <property type="component" value="Unassembled WGS sequence"/>
</dbReference>
<feature type="compositionally biased region" description="Basic and acidic residues" evidence="2">
    <location>
        <begin position="158"/>
        <end position="171"/>
    </location>
</feature>
<protein>
    <submittedName>
        <fullName evidence="3">Uncharacterized protein</fullName>
    </submittedName>
</protein>
<evidence type="ECO:0000256" key="1">
    <source>
        <dbReference type="SAM" id="Coils"/>
    </source>
</evidence>
<feature type="compositionally biased region" description="Basic and acidic residues" evidence="2">
    <location>
        <begin position="410"/>
        <end position="425"/>
    </location>
</feature>
<feature type="region of interest" description="Disordered" evidence="2">
    <location>
        <begin position="409"/>
        <end position="430"/>
    </location>
</feature>
<feature type="compositionally biased region" description="Low complexity" evidence="2">
    <location>
        <begin position="145"/>
        <end position="155"/>
    </location>
</feature>
<proteinExistence type="predicted"/>
<feature type="region of interest" description="Disordered" evidence="2">
    <location>
        <begin position="233"/>
        <end position="278"/>
    </location>
</feature>
<feature type="compositionally biased region" description="Basic and acidic residues" evidence="2">
    <location>
        <begin position="233"/>
        <end position="266"/>
    </location>
</feature>
<comment type="caution">
    <text evidence="3">The sequence shown here is derived from an EMBL/GenBank/DDBJ whole genome shotgun (WGS) entry which is preliminary data.</text>
</comment>
<dbReference type="EMBL" id="LGRX02008322">
    <property type="protein sequence ID" value="KAK3273679.1"/>
    <property type="molecule type" value="Genomic_DNA"/>
</dbReference>
<evidence type="ECO:0000256" key="2">
    <source>
        <dbReference type="SAM" id="MobiDB-lite"/>
    </source>
</evidence>
<keyword evidence="1" id="KW-0175">Coiled coil</keyword>
<feature type="region of interest" description="Disordered" evidence="2">
    <location>
        <begin position="85"/>
        <end position="172"/>
    </location>
</feature>
<keyword evidence="4" id="KW-1185">Reference proteome</keyword>